<dbReference type="Pfam" id="PF12697">
    <property type="entry name" value="Abhydrolase_6"/>
    <property type="match status" value="1"/>
</dbReference>
<gene>
    <name evidence="2" type="ORF">ACFQ1E_06520</name>
</gene>
<evidence type="ECO:0000313" key="3">
    <source>
        <dbReference type="Proteomes" id="UP001596977"/>
    </source>
</evidence>
<comment type="caution">
    <text evidence="2">The sequence shown here is derived from an EMBL/GenBank/DDBJ whole genome shotgun (WGS) entry which is preliminary data.</text>
</comment>
<dbReference type="InterPro" id="IPR029058">
    <property type="entry name" value="AB_hydrolase_fold"/>
</dbReference>
<dbReference type="Gene3D" id="3.40.50.1820">
    <property type="entry name" value="alpha/beta hydrolase"/>
    <property type="match status" value="1"/>
</dbReference>
<feature type="domain" description="AB hydrolase-1" evidence="1">
    <location>
        <begin position="42"/>
        <end position="254"/>
    </location>
</feature>
<proteinExistence type="predicted"/>
<sequence length="273" mass="28317">MRRMIAFACAGETLFGTLDEGAGQSGLLIISGGNEIRSGSHRGMARLAQQTAAELGVPVFRYDRRGVGDSTGANQGFEHSAQDIAAAAATFAAEVPGMRRIVAFGNCDAATALALFHGAAGIDALLIANPWTIEQSAASDLPHAAAIRARYAERLKDPREWLRLLRGGVNIGKVLKGIGKVIGSRTGPAAAASPDSLAARLGAALGSAQVPVTLLIARRDNTAIAFMDAWKGEAFAAARTAITPVERDTASHSFAGPGDEAWLFDRVKDALGG</sequence>
<evidence type="ECO:0000313" key="2">
    <source>
        <dbReference type="EMBL" id="MFD0945987.1"/>
    </source>
</evidence>
<dbReference type="SUPFAM" id="SSF53474">
    <property type="entry name" value="alpha/beta-Hydrolases"/>
    <property type="match status" value="1"/>
</dbReference>
<dbReference type="InterPro" id="IPR000073">
    <property type="entry name" value="AB_hydrolase_1"/>
</dbReference>
<reference evidence="3" key="1">
    <citation type="journal article" date="2019" name="Int. J. Syst. Evol. Microbiol.">
        <title>The Global Catalogue of Microorganisms (GCM) 10K type strain sequencing project: providing services to taxonomists for standard genome sequencing and annotation.</title>
        <authorList>
            <consortium name="The Broad Institute Genomics Platform"/>
            <consortium name="The Broad Institute Genome Sequencing Center for Infectious Disease"/>
            <person name="Wu L."/>
            <person name="Ma J."/>
        </authorList>
    </citation>
    <scope>NUCLEOTIDE SEQUENCE [LARGE SCALE GENOMIC DNA]</scope>
    <source>
        <strain evidence="3">CCUG 62982</strain>
    </source>
</reference>
<dbReference type="InterPro" id="IPR017531">
    <property type="entry name" value="Hydrolase-1_PEP"/>
</dbReference>
<dbReference type="Proteomes" id="UP001596977">
    <property type="component" value="Unassembled WGS sequence"/>
</dbReference>
<organism evidence="2 3">
    <name type="scientific">Sphingomonas canadensis</name>
    <dbReference type="NCBI Taxonomy" id="1219257"/>
    <lineage>
        <taxon>Bacteria</taxon>
        <taxon>Pseudomonadati</taxon>
        <taxon>Pseudomonadota</taxon>
        <taxon>Alphaproteobacteria</taxon>
        <taxon>Sphingomonadales</taxon>
        <taxon>Sphingomonadaceae</taxon>
        <taxon>Sphingomonas</taxon>
    </lineage>
</organism>
<evidence type="ECO:0000259" key="1">
    <source>
        <dbReference type="Pfam" id="PF12697"/>
    </source>
</evidence>
<dbReference type="GO" id="GO:0016787">
    <property type="term" value="F:hydrolase activity"/>
    <property type="evidence" value="ECO:0007669"/>
    <property type="project" value="UniProtKB-KW"/>
</dbReference>
<name>A0ABW3H489_9SPHN</name>
<dbReference type="EMBL" id="JBHTJG010000002">
    <property type="protein sequence ID" value="MFD0945987.1"/>
    <property type="molecule type" value="Genomic_DNA"/>
</dbReference>
<dbReference type="RefSeq" id="WP_264943216.1">
    <property type="nucleotide sequence ID" value="NZ_JAPDRA010000002.1"/>
</dbReference>
<keyword evidence="3" id="KW-1185">Reference proteome</keyword>
<keyword evidence="2" id="KW-0378">Hydrolase</keyword>
<accession>A0ABW3H489</accession>
<dbReference type="NCBIfam" id="TIGR03100">
    <property type="entry name" value="hydr1_PEP"/>
    <property type="match status" value="1"/>
</dbReference>
<protein>
    <submittedName>
        <fullName evidence="2">Hydrolase 1, exosortase A system-associated</fullName>
    </submittedName>
</protein>